<protein>
    <submittedName>
        <fullName evidence="7">ABC transporter permease</fullName>
    </submittedName>
</protein>
<keyword evidence="4 5" id="KW-0472">Membrane</keyword>
<feature type="transmembrane region" description="Helical" evidence="5">
    <location>
        <begin position="348"/>
        <end position="366"/>
    </location>
</feature>
<feature type="transmembrane region" description="Helical" evidence="5">
    <location>
        <begin position="200"/>
        <end position="223"/>
    </location>
</feature>
<feature type="transmembrane region" description="Helical" evidence="5">
    <location>
        <begin position="310"/>
        <end position="336"/>
    </location>
</feature>
<dbReference type="AlphaFoldDB" id="A0A9D1L2T1"/>
<feature type="transmembrane region" description="Helical" evidence="5">
    <location>
        <begin position="25"/>
        <end position="47"/>
    </location>
</feature>
<dbReference type="GO" id="GO:0016020">
    <property type="term" value="C:membrane"/>
    <property type="evidence" value="ECO:0007669"/>
    <property type="project" value="UniProtKB-SubCell"/>
</dbReference>
<evidence type="ECO:0000256" key="3">
    <source>
        <dbReference type="ARBA" id="ARBA00022989"/>
    </source>
</evidence>
<evidence type="ECO:0000256" key="1">
    <source>
        <dbReference type="ARBA" id="ARBA00004141"/>
    </source>
</evidence>
<name>A0A9D1L2T1_9BACT</name>
<dbReference type="GO" id="GO:0140359">
    <property type="term" value="F:ABC-type transporter activity"/>
    <property type="evidence" value="ECO:0007669"/>
    <property type="project" value="InterPro"/>
</dbReference>
<keyword evidence="3 5" id="KW-1133">Transmembrane helix</keyword>
<accession>A0A9D1L2T1</accession>
<organism evidence="7 8">
    <name type="scientific">Candidatus Fimihabitans intestinipullorum</name>
    <dbReference type="NCBI Taxonomy" id="2840820"/>
    <lineage>
        <taxon>Bacteria</taxon>
        <taxon>Bacillati</taxon>
        <taxon>Mycoplasmatota</taxon>
        <taxon>Mycoplasmatota incertae sedis</taxon>
        <taxon>Candidatus Fimihabitans</taxon>
    </lineage>
</organism>
<dbReference type="Pfam" id="PF12698">
    <property type="entry name" value="ABC2_membrane_3"/>
    <property type="match status" value="1"/>
</dbReference>
<feature type="transmembrane region" description="Helical" evidence="5">
    <location>
        <begin position="259"/>
        <end position="281"/>
    </location>
</feature>
<evidence type="ECO:0000256" key="2">
    <source>
        <dbReference type="ARBA" id="ARBA00022692"/>
    </source>
</evidence>
<gene>
    <name evidence="7" type="ORF">IAD49_04815</name>
</gene>
<keyword evidence="2 5" id="KW-0812">Transmembrane</keyword>
<reference evidence="7" key="1">
    <citation type="submission" date="2020-10" db="EMBL/GenBank/DDBJ databases">
        <authorList>
            <person name="Gilroy R."/>
        </authorList>
    </citation>
    <scope>NUCLEOTIDE SEQUENCE</scope>
    <source>
        <strain evidence="7">CHK197-8231</strain>
    </source>
</reference>
<feature type="domain" description="ABC-2 type transporter transmembrane" evidence="6">
    <location>
        <begin position="24"/>
        <end position="415"/>
    </location>
</feature>
<reference evidence="7" key="2">
    <citation type="journal article" date="2021" name="PeerJ">
        <title>Extensive microbial diversity within the chicken gut microbiome revealed by metagenomics and culture.</title>
        <authorList>
            <person name="Gilroy R."/>
            <person name="Ravi A."/>
            <person name="Getino M."/>
            <person name="Pursley I."/>
            <person name="Horton D.L."/>
            <person name="Alikhan N.F."/>
            <person name="Baker D."/>
            <person name="Gharbi K."/>
            <person name="Hall N."/>
            <person name="Watson M."/>
            <person name="Adriaenssens E.M."/>
            <person name="Foster-Nyarko E."/>
            <person name="Jarju S."/>
            <person name="Secka A."/>
            <person name="Antonio M."/>
            <person name="Oren A."/>
            <person name="Chaudhuri R.R."/>
            <person name="La Ragione R."/>
            <person name="Hildebrand F."/>
            <person name="Pallen M.J."/>
        </authorList>
    </citation>
    <scope>NUCLEOTIDE SEQUENCE</scope>
    <source>
        <strain evidence="7">CHK197-8231</strain>
    </source>
</reference>
<sequence length="447" mass="49757">MKSNQSKKLWYLVGVSLKRKVKTKWFVIANILLAAMIIGVMNIDTIITAFGGDFNEKTTVYVLDETDESYELFQSQMGVIDQATEEVQSDEEEPEYIVKKYQKSEKELKQEIKDDNKKIGVIISPSEQNVVDVTLISNEFLEMLETQRITSAINNTKTALAISKSSISEEELAAIYDPVKINRIYLDESKTEEDESSQMIMGMVFPIIILPFFMLTLFLVQMIGAEVNDEKTTRGMEIIIANVSPSTHFFSKVIAGNTFVIMQGILLVAYAGVGFITRMVIGGDQIIGRFGDEIGSVVSNVMGSGIGQSLIYIIPLTLILMILTFIAYSLLAGILASMTTNIEDFQQLQTPIVIISLVGYYLATLSSMFGGSLFIKIFSYIPFISAILSPSLLLVGEIGIIDIIISIVLVVITNFLLVKYGLKIYKVGILNYSSKGLWRKMFKALRD</sequence>
<evidence type="ECO:0000256" key="5">
    <source>
        <dbReference type="SAM" id="Phobius"/>
    </source>
</evidence>
<evidence type="ECO:0000313" key="8">
    <source>
        <dbReference type="Proteomes" id="UP000824087"/>
    </source>
</evidence>
<comment type="caution">
    <text evidence="7">The sequence shown here is derived from an EMBL/GenBank/DDBJ whole genome shotgun (WGS) entry which is preliminary data.</text>
</comment>
<dbReference type="Proteomes" id="UP000824087">
    <property type="component" value="Unassembled WGS sequence"/>
</dbReference>
<comment type="subcellular location">
    <subcellularLocation>
        <location evidence="1">Membrane</location>
        <topology evidence="1">Multi-pass membrane protein</topology>
    </subcellularLocation>
</comment>
<dbReference type="EMBL" id="DVML01000025">
    <property type="protein sequence ID" value="HIU22884.1"/>
    <property type="molecule type" value="Genomic_DNA"/>
</dbReference>
<evidence type="ECO:0000256" key="4">
    <source>
        <dbReference type="ARBA" id="ARBA00023136"/>
    </source>
</evidence>
<proteinExistence type="predicted"/>
<feature type="transmembrane region" description="Helical" evidence="5">
    <location>
        <begin position="398"/>
        <end position="418"/>
    </location>
</feature>
<dbReference type="InterPro" id="IPR013525">
    <property type="entry name" value="ABC2_TM"/>
</dbReference>
<evidence type="ECO:0000259" key="6">
    <source>
        <dbReference type="Pfam" id="PF12698"/>
    </source>
</evidence>
<evidence type="ECO:0000313" key="7">
    <source>
        <dbReference type="EMBL" id="HIU22884.1"/>
    </source>
</evidence>